<dbReference type="InterPro" id="IPR013126">
    <property type="entry name" value="Hsp_70_fam"/>
</dbReference>
<dbReference type="SUPFAM" id="SSF53067">
    <property type="entry name" value="Actin-like ATPase domain"/>
    <property type="match status" value="2"/>
</dbReference>
<evidence type="ECO:0000256" key="1">
    <source>
        <dbReference type="ARBA" id="ARBA00022741"/>
    </source>
</evidence>
<reference evidence="3" key="1">
    <citation type="submission" date="2016-10" db="EMBL/GenBank/DDBJ databases">
        <authorList>
            <person name="de Groot N.N."/>
        </authorList>
    </citation>
    <scope>NUCLEOTIDE SEQUENCE</scope>
</reference>
<dbReference type="EMBL" id="FPHN01000243">
    <property type="protein sequence ID" value="SFV68124.1"/>
    <property type="molecule type" value="Genomic_DNA"/>
</dbReference>
<dbReference type="InterPro" id="IPR043129">
    <property type="entry name" value="ATPase_NBD"/>
</dbReference>
<dbReference type="Gene3D" id="3.30.420.40">
    <property type="match status" value="2"/>
</dbReference>
<protein>
    <submittedName>
        <fullName evidence="3">Putative heat shock protein YegD</fullName>
    </submittedName>
</protein>
<evidence type="ECO:0000256" key="2">
    <source>
        <dbReference type="ARBA" id="ARBA00022840"/>
    </source>
</evidence>
<dbReference type="GO" id="GO:0005524">
    <property type="term" value="F:ATP binding"/>
    <property type="evidence" value="ECO:0007669"/>
    <property type="project" value="UniProtKB-KW"/>
</dbReference>
<dbReference type="PANTHER" id="PTHR19375">
    <property type="entry name" value="HEAT SHOCK PROTEIN 70KDA"/>
    <property type="match status" value="1"/>
</dbReference>
<keyword evidence="3" id="KW-0346">Stress response</keyword>
<keyword evidence="1" id="KW-0547">Nucleotide-binding</keyword>
<sequence length="417" mass="47632">MISSAIDFGTTNSVAGINLNNKVEMIHLGQKSIETRSVLFYSFEKKGFYVGDDVLTQLDMDTEGRYLQSLKSFLGHKENIETILGTDTYYLDDLISIILRRFKQKMDKKAEESIENLVLGRPVRFNDDSDSLDKEAQNRLESAGKKAGFKNIVFQYEPIAAALSYEDKINKEELILVADIGGGTTDYSVIKVGGNSRHKADRKEDILSNHGVYVGGNSFDSSIIKEFIAPYLGQGTIYKSMGREMEVPYELYYDLSEWHLFQRMFDRKVLTRIDKLMMMAYEKDKIERLHELITDNLYFDFANEIVNTKITLSSADKAKLDMKMFYSPFAVDLTLNEFENSITPYTQKIEEALTEALKQANVTVEQIDKVFLTGGSTLVPSVKQIYSNYFSKDKIFHTDVFSSVGYGLTLYANRFRF</sequence>
<dbReference type="GO" id="GO:0140662">
    <property type="term" value="F:ATP-dependent protein folding chaperone"/>
    <property type="evidence" value="ECO:0007669"/>
    <property type="project" value="InterPro"/>
</dbReference>
<proteinExistence type="predicted"/>
<dbReference type="Pfam" id="PF00012">
    <property type="entry name" value="HSP70"/>
    <property type="match status" value="2"/>
</dbReference>
<name>A0A1W1CQS2_9ZZZZ</name>
<gene>
    <name evidence="3" type="ORF">MNB_SV-14-1301</name>
</gene>
<evidence type="ECO:0000313" key="3">
    <source>
        <dbReference type="EMBL" id="SFV68124.1"/>
    </source>
</evidence>
<accession>A0A1W1CQS2</accession>
<keyword evidence="2" id="KW-0067">ATP-binding</keyword>
<dbReference type="AlphaFoldDB" id="A0A1W1CQS2"/>
<organism evidence="3">
    <name type="scientific">hydrothermal vent metagenome</name>
    <dbReference type="NCBI Taxonomy" id="652676"/>
    <lineage>
        <taxon>unclassified sequences</taxon>
        <taxon>metagenomes</taxon>
        <taxon>ecological metagenomes</taxon>
    </lineage>
</organism>